<dbReference type="Gene3D" id="3.40.50.720">
    <property type="entry name" value="NAD(P)-binding Rossmann-like Domain"/>
    <property type="match status" value="1"/>
</dbReference>
<dbReference type="GO" id="GO:0016491">
    <property type="term" value="F:oxidoreductase activity"/>
    <property type="evidence" value="ECO:0007669"/>
    <property type="project" value="UniProtKB-KW"/>
</dbReference>
<dbReference type="EMBL" id="DVJN01000024">
    <property type="protein sequence ID" value="HIS91619.1"/>
    <property type="molecule type" value="Genomic_DNA"/>
</dbReference>
<evidence type="ECO:0000259" key="3">
    <source>
        <dbReference type="Pfam" id="PF22725"/>
    </source>
</evidence>
<protein>
    <submittedName>
        <fullName evidence="4">Gfo/Idh/MocA family oxidoreductase</fullName>
    </submittedName>
</protein>
<sequence>MLNVAMISRWHVHAPGYARMIQEAEDARISCVWDEDPQRGRAWAEELGVPFVEDYGAVLARSDVDAVLIDSPTNMHRDLMVRAAQAKKHIFTEKCMCLTVADCDEVIRAVEENGVIFTISFPQRCEGRNLFIKNAIDSGMLGEVTLLRVRNCHDGALRGWLPDYWYDPETTGGGAMMDLGAHPMYLARWMLGAPKRIQSMFNDRTGHPVEDNSVSTIEFANKAIAISETSLVSPMTPQIFEVYGTKGVILAVDKNIRMMTEKTRDLVEGGWIVPKLPEALPHPVRQWLDSVLYGAPVRFGLAEGRQLTELMEKAYIAHREKREVEF</sequence>
<dbReference type="InterPro" id="IPR055170">
    <property type="entry name" value="GFO_IDH_MocA-like_dom"/>
</dbReference>
<evidence type="ECO:0000256" key="1">
    <source>
        <dbReference type="ARBA" id="ARBA00023002"/>
    </source>
</evidence>
<dbReference type="GO" id="GO:0000166">
    <property type="term" value="F:nucleotide binding"/>
    <property type="evidence" value="ECO:0007669"/>
    <property type="project" value="InterPro"/>
</dbReference>
<dbReference type="SUPFAM" id="SSF51735">
    <property type="entry name" value="NAD(P)-binding Rossmann-fold domains"/>
    <property type="match status" value="1"/>
</dbReference>
<dbReference type="PANTHER" id="PTHR43818">
    <property type="entry name" value="BCDNA.GH03377"/>
    <property type="match status" value="1"/>
</dbReference>
<dbReference type="Pfam" id="PF22725">
    <property type="entry name" value="GFO_IDH_MocA_C3"/>
    <property type="match status" value="1"/>
</dbReference>
<dbReference type="InterPro" id="IPR050463">
    <property type="entry name" value="Gfo/Idh/MocA_oxidrdct_glycsds"/>
</dbReference>
<comment type="caution">
    <text evidence="4">The sequence shown here is derived from an EMBL/GenBank/DDBJ whole genome shotgun (WGS) entry which is preliminary data.</text>
</comment>
<evidence type="ECO:0000313" key="5">
    <source>
        <dbReference type="Proteomes" id="UP000824140"/>
    </source>
</evidence>
<dbReference type="InterPro" id="IPR036291">
    <property type="entry name" value="NAD(P)-bd_dom_sf"/>
</dbReference>
<dbReference type="PANTHER" id="PTHR43818:SF11">
    <property type="entry name" value="BCDNA.GH03377"/>
    <property type="match status" value="1"/>
</dbReference>
<reference evidence="4" key="2">
    <citation type="journal article" date="2021" name="PeerJ">
        <title>Extensive microbial diversity within the chicken gut microbiome revealed by metagenomics and culture.</title>
        <authorList>
            <person name="Gilroy R."/>
            <person name="Ravi A."/>
            <person name="Getino M."/>
            <person name="Pursley I."/>
            <person name="Horton D.L."/>
            <person name="Alikhan N.F."/>
            <person name="Baker D."/>
            <person name="Gharbi K."/>
            <person name="Hall N."/>
            <person name="Watson M."/>
            <person name="Adriaenssens E.M."/>
            <person name="Foster-Nyarko E."/>
            <person name="Jarju S."/>
            <person name="Secka A."/>
            <person name="Antonio M."/>
            <person name="Oren A."/>
            <person name="Chaudhuri R.R."/>
            <person name="La Ragione R."/>
            <person name="Hildebrand F."/>
            <person name="Pallen M.J."/>
        </authorList>
    </citation>
    <scope>NUCLEOTIDE SEQUENCE</scope>
    <source>
        <strain evidence="4">13766</strain>
    </source>
</reference>
<feature type="domain" description="Gfo/Idh/MocA-like oxidoreductase N-terminal" evidence="2">
    <location>
        <begin position="18"/>
        <end position="120"/>
    </location>
</feature>
<feature type="domain" description="GFO/IDH/MocA-like oxidoreductase" evidence="3">
    <location>
        <begin position="132"/>
        <end position="249"/>
    </location>
</feature>
<dbReference type="Pfam" id="PF01408">
    <property type="entry name" value="GFO_IDH_MocA"/>
    <property type="match status" value="1"/>
</dbReference>
<dbReference type="AlphaFoldDB" id="A0A9D1K4N6"/>
<dbReference type="InterPro" id="IPR000683">
    <property type="entry name" value="Gfo/Idh/MocA-like_OxRdtase_N"/>
</dbReference>
<accession>A0A9D1K4N6</accession>
<dbReference type="SUPFAM" id="SSF55347">
    <property type="entry name" value="Glyceraldehyde-3-phosphate dehydrogenase-like, C-terminal domain"/>
    <property type="match status" value="1"/>
</dbReference>
<gene>
    <name evidence="4" type="ORF">IAA84_01235</name>
</gene>
<evidence type="ECO:0000259" key="2">
    <source>
        <dbReference type="Pfam" id="PF01408"/>
    </source>
</evidence>
<dbReference type="Gene3D" id="3.30.360.10">
    <property type="entry name" value="Dihydrodipicolinate Reductase, domain 2"/>
    <property type="match status" value="1"/>
</dbReference>
<dbReference type="Proteomes" id="UP000824140">
    <property type="component" value="Unassembled WGS sequence"/>
</dbReference>
<name>A0A9D1K4N6_9FIRM</name>
<reference evidence="4" key="1">
    <citation type="submission" date="2020-10" db="EMBL/GenBank/DDBJ databases">
        <authorList>
            <person name="Gilroy R."/>
        </authorList>
    </citation>
    <scope>NUCLEOTIDE SEQUENCE</scope>
    <source>
        <strain evidence="4">13766</strain>
    </source>
</reference>
<keyword evidence="1" id="KW-0560">Oxidoreductase</keyword>
<proteinExistence type="predicted"/>
<evidence type="ECO:0000313" key="4">
    <source>
        <dbReference type="EMBL" id="HIS91619.1"/>
    </source>
</evidence>
<organism evidence="4 5">
    <name type="scientific">Candidatus Alectryocaccomicrobium excrementavium</name>
    <dbReference type="NCBI Taxonomy" id="2840668"/>
    <lineage>
        <taxon>Bacteria</taxon>
        <taxon>Bacillati</taxon>
        <taxon>Bacillota</taxon>
        <taxon>Clostridia</taxon>
        <taxon>Candidatus Alectryocaccomicrobium</taxon>
    </lineage>
</organism>